<name>A0A9P0C6V1_9NEOP</name>
<dbReference type="Proteomes" id="UP001153714">
    <property type="component" value="Chromosome 11"/>
</dbReference>
<sequence>MVQVTRMSSPPRTDLDEDVYVDVNALPLRPPQPLLPPEKPVRRPWHPVMWDNSIIGVPPPESNETEEPSNGSHEYPHKQRIRNLRRLIADGKVKPTSETLIFFLCNKFAVSDDRQSKVS</sequence>
<proteinExistence type="predicted"/>
<dbReference type="OrthoDB" id="1293114at2759"/>
<evidence type="ECO:0000256" key="1">
    <source>
        <dbReference type="SAM" id="MobiDB-lite"/>
    </source>
</evidence>
<reference evidence="2" key="1">
    <citation type="submission" date="2021-12" db="EMBL/GenBank/DDBJ databases">
        <authorList>
            <person name="King R."/>
        </authorList>
    </citation>
    <scope>NUCLEOTIDE SEQUENCE</scope>
</reference>
<evidence type="ECO:0000313" key="2">
    <source>
        <dbReference type="EMBL" id="CAH0748224.1"/>
    </source>
</evidence>
<dbReference type="EMBL" id="OU893342">
    <property type="protein sequence ID" value="CAH0748224.1"/>
    <property type="molecule type" value="Genomic_DNA"/>
</dbReference>
<accession>A0A9P0C6V1</accession>
<reference evidence="2" key="2">
    <citation type="submission" date="2022-10" db="EMBL/GenBank/DDBJ databases">
        <authorList>
            <consortium name="ENA_rothamsted_submissions"/>
            <consortium name="culmorum"/>
            <person name="King R."/>
        </authorList>
    </citation>
    <scope>NUCLEOTIDE SEQUENCE</scope>
</reference>
<feature type="region of interest" description="Disordered" evidence="1">
    <location>
        <begin position="54"/>
        <end position="79"/>
    </location>
</feature>
<organism evidence="2 3">
    <name type="scientific">Diatraea saccharalis</name>
    <name type="common">sugarcane borer</name>
    <dbReference type="NCBI Taxonomy" id="40085"/>
    <lineage>
        <taxon>Eukaryota</taxon>
        <taxon>Metazoa</taxon>
        <taxon>Ecdysozoa</taxon>
        <taxon>Arthropoda</taxon>
        <taxon>Hexapoda</taxon>
        <taxon>Insecta</taxon>
        <taxon>Pterygota</taxon>
        <taxon>Neoptera</taxon>
        <taxon>Endopterygota</taxon>
        <taxon>Lepidoptera</taxon>
        <taxon>Glossata</taxon>
        <taxon>Ditrysia</taxon>
        <taxon>Pyraloidea</taxon>
        <taxon>Crambidae</taxon>
        <taxon>Crambinae</taxon>
        <taxon>Diatraea</taxon>
    </lineage>
</organism>
<evidence type="ECO:0000313" key="3">
    <source>
        <dbReference type="Proteomes" id="UP001153714"/>
    </source>
</evidence>
<dbReference type="AlphaFoldDB" id="A0A9P0C6V1"/>
<gene>
    <name evidence="2" type="ORF">DIATSA_LOCUS1897</name>
</gene>
<keyword evidence="3" id="KW-1185">Reference proteome</keyword>
<protein>
    <submittedName>
        <fullName evidence="2">Uncharacterized protein</fullName>
    </submittedName>
</protein>